<keyword evidence="2" id="KW-0812">Transmembrane</keyword>
<evidence type="ECO:0000313" key="3">
    <source>
        <dbReference type="EMBL" id="TGE37808.1"/>
    </source>
</evidence>
<proteinExistence type="inferred from homology"/>
<evidence type="ECO:0000256" key="2">
    <source>
        <dbReference type="SAM" id="Phobius"/>
    </source>
</evidence>
<feature type="transmembrane region" description="Helical" evidence="2">
    <location>
        <begin position="41"/>
        <end position="61"/>
    </location>
</feature>
<comment type="similarity">
    <text evidence="1">Belongs to the asp23 family.</text>
</comment>
<reference evidence="3 4" key="1">
    <citation type="submission" date="2019-03" db="EMBL/GenBank/DDBJ databases">
        <title>Draft Genome Sequence of Desulfosporosinus fructosivorans Strain 63.6F, Isolated from Marine Sediment in the Baltic Sea.</title>
        <authorList>
            <person name="Hausmann B."/>
            <person name="Vandieken V."/>
            <person name="Pjevac P."/>
            <person name="Schreck K."/>
            <person name="Herbold C.W."/>
            <person name="Loy A."/>
        </authorList>
    </citation>
    <scope>NUCLEOTIDE SEQUENCE [LARGE SCALE GENOMIC DNA]</scope>
    <source>
        <strain evidence="3 4">63.6F</strain>
    </source>
</reference>
<dbReference type="AlphaFoldDB" id="A0A4Z0R4S7"/>
<comment type="caution">
    <text evidence="3">The sequence shown here is derived from an EMBL/GenBank/DDBJ whole genome shotgun (WGS) entry which is preliminary data.</text>
</comment>
<dbReference type="RefSeq" id="WP_135547673.1">
    <property type="nucleotide sequence ID" value="NZ_SPQQ01000004.1"/>
</dbReference>
<keyword evidence="2" id="KW-0472">Membrane</keyword>
<keyword evidence="4" id="KW-1185">Reference proteome</keyword>
<protein>
    <submittedName>
        <fullName evidence="3">Alkaline shock response membrane anchor protein AmaP</fullName>
    </submittedName>
</protein>
<dbReference type="OrthoDB" id="1797561at2"/>
<organism evidence="3 4">
    <name type="scientific">Desulfosporosinus fructosivorans</name>
    <dbReference type="NCBI Taxonomy" id="2018669"/>
    <lineage>
        <taxon>Bacteria</taxon>
        <taxon>Bacillati</taxon>
        <taxon>Bacillota</taxon>
        <taxon>Clostridia</taxon>
        <taxon>Eubacteriales</taxon>
        <taxon>Desulfitobacteriaceae</taxon>
        <taxon>Desulfosporosinus</taxon>
    </lineage>
</organism>
<accession>A0A4Z0R4S7</accession>
<dbReference type="EMBL" id="SPQQ01000004">
    <property type="protein sequence ID" value="TGE37808.1"/>
    <property type="molecule type" value="Genomic_DNA"/>
</dbReference>
<keyword evidence="2" id="KW-1133">Transmembrane helix</keyword>
<sequence>MFAYILGFLLILGALWILAIATGWGLPYVLLAHGVQWFKVNPWETTVVAAVLLMLGLLLFMRPHERSDRSFQTSSKGGNVRISQDALQEIIARSATALPNVLHVQSTLRERDAGLQIMISCQFEQGESIPKISEELQAKVKEDVELYTGIMVTEVKVLVQRLEKAHLTRAR</sequence>
<dbReference type="InterPro" id="IPR005531">
    <property type="entry name" value="Asp23"/>
</dbReference>
<gene>
    <name evidence="3" type="primary">amaP</name>
    <name evidence="3" type="ORF">E4K67_13955</name>
</gene>
<evidence type="ECO:0000256" key="1">
    <source>
        <dbReference type="ARBA" id="ARBA00005721"/>
    </source>
</evidence>
<dbReference type="NCBIfam" id="NF033218">
    <property type="entry name" value="anchor_AmaP"/>
    <property type="match status" value="1"/>
</dbReference>
<dbReference type="Proteomes" id="UP000298460">
    <property type="component" value="Unassembled WGS sequence"/>
</dbReference>
<name>A0A4Z0R4S7_9FIRM</name>
<evidence type="ECO:0000313" key="4">
    <source>
        <dbReference type="Proteomes" id="UP000298460"/>
    </source>
</evidence>
<dbReference type="Pfam" id="PF03780">
    <property type="entry name" value="Asp23"/>
    <property type="match status" value="1"/>
</dbReference>